<name>A0ABS0S7L2_9HYPH</name>
<accession>A0ABS0S7L2</accession>
<comment type="caution">
    <text evidence="4">The sequence shown here is derived from an EMBL/GenBank/DDBJ whole genome shotgun (WGS) entry which is preliminary data.</text>
</comment>
<dbReference type="InterPro" id="IPR000182">
    <property type="entry name" value="GNAT_dom"/>
</dbReference>
<feature type="domain" description="N-acetyltransferase" evidence="3">
    <location>
        <begin position="6"/>
        <end position="142"/>
    </location>
</feature>
<evidence type="ECO:0000313" key="5">
    <source>
        <dbReference type="Proteomes" id="UP000601789"/>
    </source>
</evidence>
<evidence type="ECO:0000256" key="2">
    <source>
        <dbReference type="ARBA" id="ARBA00023315"/>
    </source>
</evidence>
<dbReference type="Proteomes" id="UP000601789">
    <property type="component" value="Unassembled WGS sequence"/>
</dbReference>
<keyword evidence="2" id="KW-0012">Acyltransferase</keyword>
<evidence type="ECO:0000256" key="1">
    <source>
        <dbReference type="ARBA" id="ARBA00022679"/>
    </source>
</evidence>
<dbReference type="SUPFAM" id="SSF55729">
    <property type="entry name" value="Acyl-CoA N-acyltransferases (Nat)"/>
    <property type="match status" value="1"/>
</dbReference>
<keyword evidence="1" id="KW-0808">Transferase</keyword>
<dbReference type="EMBL" id="JADGMQ010000001">
    <property type="protein sequence ID" value="MBI1619272.1"/>
    <property type="molecule type" value="Genomic_DNA"/>
</dbReference>
<dbReference type="PROSITE" id="PS51186">
    <property type="entry name" value="GNAT"/>
    <property type="match status" value="1"/>
</dbReference>
<dbReference type="InterPro" id="IPR016181">
    <property type="entry name" value="Acyl_CoA_acyltransferase"/>
</dbReference>
<dbReference type="Pfam" id="PF00583">
    <property type="entry name" value="Acetyltransf_1"/>
    <property type="match status" value="1"/>
</dbReference>
<evidence type="ECO:0000313" key="4">
    <source>
        <dbReference type="EMBL" id="MBI1619272.1"/>
    </source>
</evidence>
<dbReference type="PANTHER" id="PTHR43800:SF1">
    <property type="entry name" value="PEPTIDYL-LYSINE N-ACETYLTRANSFERASE YJAB"/>
    <property type="match status" value="1"/>
</dbReference>
<gene>
    <name evidence="4" type="ORF">IOD40_01160</name>
</gene>
<proteinExistence type="predicted"/>
<dbReference type="RefSeq" id="WP_198473436.1">
    <property type="nucleotide sequence ID" value="NZ_JADGMQ010000001.1"/>
</dbReference>
<reference evidence="4 5" key="1">
    <citation type="submission" date="2020-10" db="EMBL/GenBank/DDBJ databases">
        <title>Aquamicrobium zhengzhouensis sp. nov., a exopolysaccharide producing bacterium isolated from farmland soil.</title>
        <authorList>
            <person name="Wang X."/>
        </authorList>
    </citation>
    <scope>NUCLEOTIDE SEQUENCE [LARGE SCALE GENOMIC DNA]</scope>
    <source>
        <strain evidence="5">cd-1</strain>
    </source>
</reference>
<dbReference type="Gene3D" id="3.40.630.30">
    <property type="match status" value="1"/>
</dbReference>
<evidence type="ECO:0000259" key="3">
    <source>
        <dbReference type="PROSITE" id="PS51186"/>
    </source>
</evidence>
<keyword evidence="5" id="KW-1185">Reference proteome</keyword>
<dbReference type="CDD" id="cd04301">
    <property type="entry name" value="NAT_SF"/>
    <property type="match status" value="1"/>
</dbReference>
<protein>
    <submittedName>
        <fullName evidence="4">GNAT family N-acetyltransferase</fullName>
    </submittedName>
</protein>
<organism evidence="4 5">
    <name type="scientific">Aquamicrobium zhengzhouense</name>
    <dbReference type="NCBI Taxonomy" id="2781738"/>
    <lineage>
        <taxon>Bacteria</taxon>
        <taxon>Pseudomonadati</taxon>
        <taxon>Pseudomonadota</taxon>
        <taxon>Alphaproteobacteria</taxon>
        <taxon>Hyphomicrobiales</taxon>
        <taxon>Phyllobacteriaceae</taxon>
        <taxon>Aquamicrobium</taxon>
    </lineage>
</organism>
<sequence length="150" mass="16710">MKNNPISIRAYAPETDTHALSQIWLEAALIAHSFIGEATLCEQRSLIEKVYLPKAETFVACSDGVPVGFVSLLGDFIGGLFVAPAYQSQGIGRMLGEHALTLVSELSLEVYTANEQAMRFYQKLGFVEQSRRQYDDEGLPFENALMRFSR</sequence>
<dbReference type="PANTHER" id="PTHR43800">
    <property type="entry name" value="PEPTIDYL-LYSINE N-ACETYLTRANSFERASE YJAB"/>
    <property type="match status" value="1"/>
</dbReference>